<evidence type="ECO:0000256" key="1">
    <source>
        <dbReference type="ARBA" id="ARBA00007074"/>
    </source>
</evidence>
<dbReference type="GO" id="GO:0006508">
    <property type="term" value="P:proteolysis"/>
    <property type="evidence" value="ECO:0007669"/>
    <property type="project" value="UniProtKB-KW"/>
</dbReference>
<keyword evidence="2" id="KW-0645">Protease</keyword>
<evidence type="ECO:0000256" key="2">
    <source>
        <dbReference type="ARBA" id="ARBA00022670"/>
    </source>
</evidence>
<dbReference type="OrthoDB" id="9807055at2"/>
<dbReference type="Gene3D" id="3.90.1720.10">
    <property type="entry name" value="endopeptidase domain like (from Nostoc punctiforme)"/>
    <property type="match status" value="1"/>
</dbReference>
<evidence type="ECO:0000256" key="3">
    <source>
        <dbReference type="ARBA" id="ARBA00022801"/>
    </source>
</evidence>
<dbReference type="PANTHER" id="PTHR47053:SF1">
    <property type="entry name" value="MUREIN DD-ENDOPEPTIDASE MEPH-RELATED"/>
    <property type="match status" value="1"/>
</dbReference>
<dbReference type="AlphaFoldDB" id="A0A1X0XY35"/>
<sequence>MGFSTQVGAFSNLDNAVRLERALDAKGIDAYYFRHESGLYKVRFGNHKSYRAARKEAETLRRLGLIGRFFIVIPEDYAAARIRRSGKGNLRNELVRTARRFLGVPYRWGGEDRKRGFDCSGLTMVCYRLNGLNLPRNSRMQYRAGRAVGRRQLHKGDLVFFATHGGKRVTHVGIYAGGDKFIHAPRTGKTVRYASLSNAYWRKAYVGARSYL</sequence>
<evidence type="ECO:0000259" key="6">
    <source>
        <dbReference type="PROSITE" id="PS51935"/>
    </source>
</evidence>
<dbReference type="InterPro" id="IPR036680">
    <property type="entry name" value="SPOR-like_sf"/>
</dbReference>
<reference evidence="7 8" key="1">
    <citation type="submission" date="2017-03" db="EMBL/GenBank/DDBJ databases">
        <title>Genome sequence of Geothermobacter sp. EPR-M, Deep-Sea Iron Reducer.</title>
        <authorList>
            <person name="Tully B."/>
            <person name="Savalia P."/>
            <person name="Abuyen K."/>
            <person name="Baughan C."/>
            <person name="Romero E."/>
            <person name="Ronkowski C."/>
            <person name="Torres B."/>
            <person name="Tremblay J."/>
            <person name="Trujillo A."/>
            <person name="Tyler M."/>
            <person name="Perez-Rodriguez I."/>
            <person name="Amend J."/>
        </authorList>
    </citation>
    <scope>NUCLEOTIDE SEQUENCE [LARGE SCALE GENOMIC DNA]</scope>
    <source>
        <strain evidence="7 8">EPR-M</strain>
    </source>
</reference>
<feature type="domain" description="NlpC/P60" evidence="6">
    <location>
        <begin position="88"/>
        <end position="212"/>
    </location>
</feature>
<dbReference type="InterPro" id="IPR007730">
    <property type="entry name" value="SPOR-like_dom"/>
</dbReference>
<comment type="similarity">
    <text evidence="1">Belongs to the peptidase C40 family.</text>
</comment>
<evidence type="ECO:0000259" key="5">
    <source>
        <dbReference type="PROSITE" id="PS51724"/>
    </source>
</evidence>
<proteinExistence type="inferred from homology"/>
<accession>A0A1X0XY35</accession>
<dbReference type="Pfam" id="PF00877">
    <property type="entry name" value="NLPC_P60"/>
    <property type="match status" value="1"/>
</dbReference>
<organism evidence="7 8">
    <name type="scientific">Geothermobacter hydrogeniphilus</name>
    <dbReference type="NCBI Taxonomy" id="1969733"/>
    <lineage>
        <taxon>Bacteria</taxon>
        <taxon>Pseudomonadati</taxon>
        <taxon>Thermodesulfobacteriota</taxon>
        <taxon>Desulfuromonadia</taxon>
        <taxon>Desulfuromonadales</taxon>
        <taxon>Geothermobacteraceae</taxon>
        <taxon>Geothermobacter</taxon>
    </lineage>
</organism>
<keyword evidence="4" id="KW-0788">Thiol protease</keyword>
<evidence type="ECO:0000256" key="4">
    <source>
        <dbReference type="ARBA" id="ARBA00022807"/>
    </source>
</evidence>
<evidence type="ECO:0000313" key="8">
    <source>
        <dbReference type="Proteomes" id="UP000193136"/>
    </source>
</evidence>
<dbReference type="PANTHER" id="PTHR47053">
    <property type="entry name" value="MUREIN DD-ENDOPEPTIDASE MEPH-RELATED"/>
    <property type="match status" value="1"/>
</dbReference>
<dbReference type="InterPro" id="IPR038765">
    <property type="entry name" value="Papain-like_cys_pep_sf"/>
</dbReference>
<dbReference type="PROSITE" id="PS51935">
    <property type="entry name" value="NLPC_P60"/>
    <property type="match status" value="1"/>
</dbReference>
<dbReference type="PROSITE" id="PS51724">
    <property type="entry name" value="SPOR"/>
    <property type="match status" value="1"/>
</dbReference>
<dbReference type="STRING" id="1969733.B5V00_12760"/>
<dbReference type="SUPFAM" id="SSF110997">
    <property type="entry name" value="Sporulation related repeat"/>
    <property type="match status" value="1"/>
</dbReference>
<gene>
    <name evidence="7" type="ORF">B5V00_12760</name>
</gene>
<dbReference type="GO" id="GO:0042834">
    <property type="term" value="F:peptidoglycan binding"/>
    <property type="evidence" value="ECO:0007669"/>
    <property type="project" value="InterPro"/>
</dbReference>
<name>A0A1X0XY35_9BACT</name>
<feature type="domain" description="SPOR" evidence="5">
    <location>
        <begin position="1"/>
        <end position="73"/>
    </location>
</feature>
<dbReference type="Pfam" id="PF05036">
    <property type="entry name" value="SPOR"/>
    <property type="match status" value="1"/>
</dbReference>
<dbReference type="Proteomes" id="UP000193136">
    <property type="component" value="Unassembled WGS sequence"/>
</dbReference>
<dbReference type="EMBL" id="NAAD01000017">
    <property type="protein sequence ID" value="ORJ57698.1"/>
    <property type="molecule type" value="Genomic_DNA"/>
</dbReference>
<dbReference type="InterPro" id="IPR051202">
    <property type="entry name" value="Peptidase_C40"/>
</dbReference>
<keyword evidence="3 7" id="KW-0378">Hydrolase</keyword>
<evidence type="ECO:0000313" key="7">
    <source>
        <dbReference type="EMBL" id="ORJ57698.1"/>
    </source>
</evidence>
<dbReference type="InterPro" id="IPR000064">
    <property type="entry name" value="NLP_P60_dom"/>
</dbReference>
<keyword evidence="8" id="KW-1185">Reference proteome</keyword>
<dbReference type="GO" id="GO:0008234">
    <property type="term" value="F:cysteine-type peptidase activity"/>
    <property type="evidence" value="ECO:0007669"/>
    <property type="project" value="UniProtKB-KW"/>
</dbReference>
<comment type="caution">
    <text evidence="7">The sequence shown here is derived from an EMBL/GenBank/DDBJ whole genome shotgun (WGS) entry which is preliminary data.</text>
</comment>
<dbReference type="Gene3D" id="3.30.70.1070">
    <property type="entry name" value="Sporulation related repeat"/>
    <property type="match status" value="1"/>
</dbReference>
<protein>
    <submittedName>
        <fullName evidence="7">Hydrolase</fullName>
    </submittedName>
</protein>
<dbReference type="SUPFAM" id="SSF54001">
    <property type="entry name" value="Cysteine proteinases"/>
    <property type="match status" value="1"/>
</dbReference>